<sequence>MENKKLKTLSIVALIVSVLPLATLVPVFLKITLSEGVSTVWAGVNVASAVAGLILSGICVRSDESRSPVNIASTVFSAFWCLLMMGMVVLALFLTFMQ</sequence>
<proteinExistence type="predicted"/>
<evidence type="ECO:0000313" key="3">
    <source>
        <dbReference type="Proteomes" id="UP001154420"/>
    </source>
</evidence>
<feature type="transmembrane region" description="Helical" evidence="1">
    <location>
        <begin position="40"/>
        <end position="60"/>
    </location>
</feature>
<gene>
    <name evidence="2" type="ORF">D5281_18640</name>
</gene>
<accession>A0A9X5GU02</accession>
<dbReference type="AlphaFoldDB" id="A0A9X5GU02"/>
<dbReference type="OrthoDB" id="1912043at2"/>
<keyword evidence="3" id="KW-1185">Reference proteome</keyword>
<evidence type="ECO:0000256" key="1">
    <source>
        <dbReference type="SAM" id="Phobius"/>
    </source>
</evidence>
<keyword evidence="1" id="KW-0812">Transmembrane</keyword>
<dbReference type="EMBL" id="QZDT01000042">
    <property type="protein sequence ID" value="NBJ94541.1"/>
    <property type="molecule type" value="Genomic_DNA"/>
</dbReference>
<keyword evidence="1" id="KW-1133">Transmembrane helix</keyword>
<comment type="caution">
    <text evidence="2">The sequence shown here is derived from an EMBL/GenBank/DDBJ whole genome shotgun (WGS) entry which is preliminary data.</text>
</comment>
<name>A0A9X5GU02_9FIRM</name>
<feature type="transmembrane region" description="Helical" evidence="1">
    <location>
        <begin position="72"/>
        <end position="96"/>
    </location>
</feature>
<reference evidence="2" key="1">
    <citation type="submission" date="2018-09" db="EMBL/GenBank/DDBJ databases">
        <title>Murine metabolic-syndrome-specific gut microbial biobank.</title>
        <authorList>
            <person name="Liu C."/>
        </authorList>
    </citation>
    <scope>NUCLEOTIDE SEQUENCE</scope>
    <source>
        <strain evidence="2">D42-62</strain>
    </source>
</reference>
<evidence type="ECO:0000313" key="2">
    <source>
        <dbReference type="EMBL" id="NBJ94541.1"/>
    </source>
</evidence>
<dbReference type="Proteomes" id="UP001154420">
    <property type="component" value="Unassembled WGS sequence"/>
</dbReference>
<protein>
    <submittedName>
        <fullName evidence="2">Uncharacterized protein</fullName>
    </submittedName>
</protein>
<keyword evidence="1" id="KW-0472">Membrane</keyword>
<dbReference type="RefSeq" id="WP_160561558.1">
    <property type="nucleotide sequence ID" value="NZ_QZDT01000042.1"/>
</dbReference>
<organism evidence="2 3">
    <name type="scientific">Parablautia muri</name>
    <dbReference type="NCBI Taxonomy" id="2320879"/>
    <lineage>
        <taxon>Bacteria</taxon>
        <taxon>Bacillati</taxon>
        <taxon>Bacillota</taxon>
        <taxon>Clostridia</taxon>
        <taxon>Lachnospirales</taxon>
        <taxon>Lachnospiraceae</taxon>
        <taxon>Parablautia</taxon>
    </lineage>
</organism>